<protein>
    <submittedName>
        <fullName evidence="1">Uncharacterized protein</fullName>
    </submittedName>
</protein>
<dbReference type="AlphaFoldDB" id="A0A7X8C539"/>
<comment type="caution">
    <text evidence="1">The sequence shown here is derived from an EMBL/GenBank/DDBJ whole genome shotgun (WGS) entry which is preliminary data.</text>
</comment>
<dbReference type="RefSeq" id="WP_276649495.1">
    <property type="nucleotide sequence ID" value="NZ_JAAYSM010000354.1"/>
</dbReference>
<evidence type="ECO:0000313" key="2">
    <source>
        <dbReference type="Proteomes" id="UP000541058"/>
    </source>
</evidence>
<organism evidence="1 2">
    <name type="scientific">Globicatella sulfidifaciens</name>
    <dbReference type="NCBI Taxonomy" id="136093"/>
    <lineage>
        <taxon>Bacteria</taxon>
        <taxon>Bacillati</taxon>
        <taxon>Bacillota</taxon>
        <taxon>Bacilli</taxon>
        <taxon>Lactobacillales</taxon>
        <taxon>Aerococcaceae</taxon>
        <taxon>Globicatella</taxon>
    </lineage>
</organism>
<evidence type="ECO:0000313" key="1">
    <source>
        <dbReference type="EMBL" id="NLJ19157.1"/>
    </source>
</evidence>
<sequence length="103" mass="11473">MKTRILLAIFCFVYIGQIVGQSITLTSPIGGETFYYGFSHTISWSSEGLSNDYVSISYSENNGDSWNHIQDVANSGSYSWTIPNVESDDVLLKVSEYNNPAIF</sequence>
<dbReference type="Proteomes" id="UP000541058">
    <property type="component" value="Unassembled WGS sequence"/>
</dbReference>
<name>A0A7X8C539_9LACT</name>
<dbReference type="EMBL" id="JAAYSM010000354">
    <property type="protein sequence ID" value="NLJ19157.1"/>
    <property type="molecule type" value="Genomic_DNA"/>
</dbReference>
<proteinExistence type="predicted"/>
<accession>A0A7X8C539</accession>
<gene>
    <name evidence="1" type="ORF">GX355_09875</name>
</gene>
<reference evidence="1 2" key="1">
    <citation type="journal article" date="2020" name="Biotechnol. Biofuels">
        <title>New insights from the biogas microbiome by comprehensive genome-resolved metagenomics of nearly 1600 species originating from multiple anaerobic digesters.</title>
        <authorList>
            <person name="Campanaro S."/>
            <person name="Treu L."/>
            <person name="Rodriguez-R L.M."/>
            <person name="Kovalovszki A."/>
            <person name="Ziels R.M."/>
            <person name="Maus I."/>
            <person name="Zhu X."/>
            <person name="Kougias P.G."/>
            <person name="Basile A."/>
            <person name="Luo G."/>
            <person name="Schluter A."/>
            <person name="Konstantinidis K.T."/>
            <person name="Angelidaki I."/>
        </authorList>
    </citation>
    <scope>NUCLEOTIDE SEQUENCE [LARGE SCALE GENOMIC DNA]</scope>
    <source>
        <strain evidence="1">AS23ysBPME_34</strain>
    </source>
</reference>
<feature type="non-terminal residue" evidence="1">
    <location>
        <position position="103"/>
    </location>
</feature>